<feature type="domain" description="Bacterial transcriptional activator" evidence="1">
    <location>
        <begin position="108"/>
        <end position="246"/>
    </location>
</feature>
<proteinExistence type="predicted"/>
<gene>
    <name evidence="2" type="ORF">AVDCRST_MAG60-253</name>
</gene>
<dbReference type="AlphaFoldDB" id="A0A6J4MZ32"/>
<sequence length="257" mass="28731">MPYVQRNAVATSVQAPRLSLLGGFELSLDGERLRVSSPAQRLLAYLAICPRHRPVRRASLAEHLWDRTSETRAASNLRSVLWRLPRPRGRQLVVSDATTVRLAADVDVDLWAAEELVAVICSTRGPVLESMGDLAPLGADLLPDWHDEWLIVERESHRQKRLHALERSSGHLREVELFNDALTAGLSAVQGEPLRESAHRRVIEVHLAEGNHAEALRQFDSYRRLLARELGLPPSPAIRRLVAPLVGRPVDLDRPSD</sequence>
<protein>
    <recommendedName>
        <fullName evidence="1">Bacterial transcriptional activator domain-containing protein</fullName>
    </recommendedName>
</protein>
<dbReference type="Pfam" id="PF03704">
    <property type="entry name" value="BTAD"/>
    <property type="match status" value="1"/>
</dbReference>
<dbReference type="PANTHER" id="PTHR35807">
    <property type="entry name" value="TRANSCRIPTIONAL REGULATOR REDD-RELATED"/>
    <property type="match status" value="1"/>
</dbReference>
<dbReference type="SMART" id="SM01043">
    <property type="entry name" value="BTAD"/>
    <property type="match status" value="1"/>
</dbReference>
<dbReference type="SUPFAM" id="SSF48452">
    <property type="entry name" value="TPR-like"/>
    <property type="match status" value="1"/>
</dbReference>
<dbReference type="InterPro" id="IPR051677">
    <property type="entry name" value="AfsR-DnrI-RedD_regulator"/>
</dbReference>
<dbReference type="EMBL" id="CADCUN010000024">
    <property type="protein sequence ID" value="CAA9373169.1"/>
    <property type="molecule type" value="Genomic_DNA"/>
</dbReference>
<dbReference type="InterPro" id="IPR005158">
    <property type="entry name" value="BTAD"/>
</dbReference>
<reference evidence="2" key="1">
    <citation type="submission" date="2020-02" db="EMBL/GenBank/DDBJ databases">
        <authorList>
            <person name="Meier V. D."/>
        </authorList>
    </citation>
    <scope>NUCLEOTIDE SEQUENCE</scope>
    <source>
        <strain evidence="2">AVDCRST_MAG60</strain>
    </source>
</reference>
<name>A0A6J4MZ32_9ACTN</name>
<organism evidence="2">
    <name type="scientific">uncultured Nocardioides sp</name>
    <dbReference type="NCBI Taxonomy" id="198441"/>
    <lineage>
        <taxon>Bacteria</taxon>
        <taxon>Bacillati</taxon>
        <taxon>Actinomycetota</taxon>
        <taxon>Actinomycetes</taxon>
        <taxon>Propionibacteriales</taxon>
        <taxon>Nocardioidaceae</taxon>
        <taxon>Nocardioides</taxon>
        <taxon>environmental samples</taxon>
    </lineage>
</organism>
<dbReference type="Gene3D" id="1.25.40.10">
    <property type="entry name" value="Tetratricopeptide repeat domain"/>
    <property type="match status" value="1"/>
</dbReference>
<dbReference type="InterPro" id="IPR011990">
    <property type="entry name" value="TPR-like_helical_dom_sf"/>
</dbReference>
<accession>A0A6J4MZ32</accession>
<evidence type="ECO:0000313" key="2">
    <source>
        <dbReference type="EMBL" id="CAA9373169.1"/>
    </source>
</evidence>
<evidence type="ECO:0000259" key="1">
    <source>
        <dbReference type="SMART" id="SM01043"/>
    </source>
</evidence>